<organism evidence="1 2">
    <name type="scientific">Ligilactobacillus ruminis SPM0211</name>
    <dbReference type="NCBI Taxonomy" id="1040964"/>
    <lineage>
        <taxon>Bacteria</taxon>
        <taxon>Bacillati</taxon>
        <taxon>Bacillota</taxon>
        <taxon>Bacilli</taxon>
        <taxon>Lactobacillales</taxon>
        <taxon>Lactobacillaceae</taxon>
        <taxon>Ligilactobacillus</taxon>
    </lineage>
</organism>
<dbReference type="RefSeq" id="WP_003696520.1">
    <property type="nucleotide sequence ID" value="NZ_AFOJ01000007.1"/>
</dbReference>
<dbReference type="AlphaFoldDB" id="F7R2W5"/>
<name>F7R2W5_9LACO</name>
<reference evidence="1 2" key="1">
    <citation type="journal article" date="2011" name="J. Bacteriol.">
        <title>Genome Sequence of Lactobacillus ruminis SPM0211, Isolated from a Fecal Sample from a Healthy Korean.</title>
        <authorList>
            <person name="Lee S."/>
            <person name="Cho Y.J."/>
            <person name="Lee A.H."/>
            <person name="Chun J."/>
            <person name="Ha N.J."/>
            <person name="Ko G."/>
        </authorList>
    </citation>
    <scope>NUCLEOTIDE SEQUENCE [LARGE SCALE GENOMIC DNA]</scope>
    <source>
        <strain evidence="1 2">SPM0211</strain>
    </source>
</reference>
<sequence>MTDIDEINFTNRLVKKMYKKNVEKIISLNNLTYSFQPQRDLVVFDETSYSKTKNKIVVGGACIDQSDADIKNLAINFYLDVLMPINYAAINNIKCAIYVDTPVESCTSDFEIEKWKKFVDKLVLFLDKIAKKVGVEIKIIRRDKSYHLIDKLLENYSFTDEELKGLYDLVPSSKSIFFGPELLLHFRRSIVSYLPEFISLYFDEKIDDVIVCEELSQCKAIGKAKKISSNIYPRIYVDMPSLSCRNRMHRSNNGKLGIFESNLKIDSDPLFQQFIGKINLKSIFDAFDVENFWDLKNELKELWYEK</sequence>
<dbReference type="Proteomes" id="UP000002971">
    <property type="component" value="Unassembled WGS sequence"/>
</dbReference>
<protein>
    <submittedName>
        <fullName evidence="1">Uncharacterized protein</fullName>
    </submittedName>
</protein>
<evidence type="ECO:0000313" key="2">
    <source>
        <dbReference type="Proteomes" id="UP000002971"/>
    </source>
</evidence>
<accession>F7R2W5</accession>
<comment type="caution">
    <text evidence="1">The sequence shown here is derived from an EMBL/GenBank/DDBJ whole genome shotgun (WGS) entry which is preliminary data.</text>
</comment>
<proteinExistence type="predicted"/>
<gene>
    <name evidence="1" type="ORF">LRU_02068</name>
</gene>
<dbReference type="EMBL" id="AFOJ01000007">
    <property type="protein sequence ID" value="EGM50386.1"/>
    <property type="molecule type" value="Genomic_DNA"/>
</dbReference>
<evidence type="ECO:0000313" key="1">
    <source>
        <dbReference type="EMBL" id="EGM50386.1"/>
    </source>
</evidence>